<dbReference type="SMART" id="SM00387">
    <property type="entry name" value="HATPase_c"/>
    <property type="match status" value="1"/>
</dbReference>
<gene>
    <name evidence="9" type="ORF">BSK56_32995</name>
</gene>
<dbReference type="CDD" id="cd00075">
    <property type="entry name" value="HATPase"/>
    <property type="match status" value="1"/>
</dbReference>
<dbReference type="PRINTS" id="PR00344">
    <property type="entry name" value="BCTRLSENSOR"/>
</dbReference>
<dbReference type="Pfam" id="PF02518">
    <property type="entry name" value="HATPase_c"/>
    <property type="match status" value="1"/>
</dbReference>
<dbReference type="Proteomes" id="UP000187412">
    <property type="component" value="Unassembled WGS sequence"/>
</dbReference>
<protein>
    <recommendedName>
        <fullName evidence="2">histidine kinase</fullName>
        <ecNumber evidence="2">2.7.13.3</ecNumber>
    </recommendedName>
</protein>
<keyword evidence="4" id="KW-0547">Nucleotide-binding</keyword>
<sequence>MDEQIRQSLLLLESVWTTKGLFLNIDLQELIYYGNEELMSQVWLNVIGNAIKFTPKGGEITVALRRNGQTISVVICDTGIGMSPETLKHIFEKFYQGDPTRSADGNGLGLALVSRIIKLSGGTIDVISTPGQGSKFSFILPMPVDSELDTMI</sequence>
<accession>A0ABX3GUN8</accession>
<keyword evidence="5" id="KW-0418">Kinase</keyword>
<name>A0ABX3GUN8_PAEBO</name>
<keyword evidence="7" id="KW-0902">Two-component regulatory system</keyword>
<dbReference type="EC" id="2.7.13.3" evidence="2"/>
<dbReference type="PROSITE" id="PS50109">
    <property type="entry name" value="HIS_KIN"/>
    <property type="match status" value="1"/>
</dbReference>
<evidence type="ECO:0000313" key="9">
    <source>
        <dbReference type="EMBL" id="OMD35410.1"/>
    </source>
</evidence>
<evidence type="ECO:0000259" key="8">
    <source>
        <dbReference type="PROSITE" id="PS50109"/>
    </source>
</evidence>
<evidence type="ECO:0000256" key="1">
    <source>
        <dbReference type="ARBA" id="ARBA00000085"/>
    </source>
</evidence>
<comment type="caution">
    <text evidence="9">The sequence shown here is derived from an EMBL/GenBank/DDBJ whole genome shotgun (WGS) entry which is preliminary data.</text>
</comment>
<dbReference type="InterPro" id="IPR050736">
    <property type="entry name" value="Sensor_HK_Regulatory"/>
</dbReference>
<evidence type="ECO:0000256" key="4">
    <source>
        <dbReference type="ARBA" id="ARBA00022741"/>
    </source>
</evidence>
<evidence type="ECO:0000256" key="2">
    <source>
        <dbReference type="ARBA" id="ARBA00012438"/>
    </source>
</evidence>
<evidence type="ECO:0000256" key="7">
    <source>
        <dbReference type="ARBA" id="ARBA00023012"/>
    </source>
</evidence>
<dbReference type="PANTHER" id="PTHR43711">
    <property type="entry name" value="TWO-COMPONENT HISTIDINE KINASE"/>
    <property type="match status" value="1"/>
</dbReference>
<keyword evidence="6" id="KW-0067">ATP-binding</keyword>
<keyword evidence="10" id="KW-1185">Reference proteome</keyword>
<dbReference type="InterPro" id="IPR004358">
    <property type="entry name" value="Sig_transdc_His_kin-like_C"/>
</dbReference>
<evidence type="ECO:0000256" key="6">
    <source>
        <dbReference type="ARBA" id="ARBA00022840"/>
    </source>
</evidence>
<dbReference type="EMBL" id="MPTB01000095">
    <property type="protein sequence ID" value="OMD35410.1"/>
    <property type="molecule type" value="Genomic_DNA"/>
</dbReference>
<dbReference type="InterPro" id="IPR003594">
    <property type="entry name" value="HATPase_dom"/>
</dbReference>
<keyword evidence="3" id="KW-0808">Transferase</keyword>
<organism evidence="9 10">
    <name type="scientific">Paenibacillus borealis</name>
    <dbReference type="NCBI Taxonomy" id="160799"/>
    <lineage>
        <taxon>Bacteria</taxon>
        <taxon>Bacillati</taxon>
        <taxon>Bacillota</taxon>
        <taxon>Bacilli</taxon>
        <taxon>Bacillales</taxon>
        <taxon>Paenibacillaceae</taxon>
        <taxon>Paenibacillus</taxon>
    </lineage>
</organism>
<proteinExistence type="predicted"/>
<evidence type="ECO:0000256" key="3">
    <source>
        <dbReference type="ARBA" id="ARBA00022679"/>
    </source>
</evidence>
<comment type="catalytic activity">
    <reaction evidence="1">
        <text>ATP + protein L-histidine = ADP + protein N-phospho-L-histidine.</text>
        <dbReference type="EC" id="2.7.13.3"/>
    </reaction>
</comment>
<evidence type="ECO:0000256" key="5">
    <source>
        <dbReference type="ARBA" id="ARBA00022777"/>
    </source>
</evidence>
<feature type="domain" description="Histidine kinase" evidence="8">
    <location>
        <begin position="1"/>
        <end position="144"/>
    </location>
</feature>
<dbReference type="PANTHER" id="PTHR43711:SF1">
    <property type="entry name" value="HISTIDINE KINASE 1"/>
    <property type="match status" value="1"/>
</dbReference>
<dbReference type="SUPFAM" id="SSF55874">
    <property type="entry name" value="ATPase domain of HSP90 chaperone/DNA topoisomerase II/histidine kinase"/>
    <property type="match status" value="1"/>
</dbReference>
<dbReference type="InterPro" id="IPR005467">
    <property type="entry name" value="His_kinase_dom"/>
</dbReference>
<evidence type="ECO:0000313" key="10">
    <source>
        <dbReference type="Proteomes" id="UP000187412"/>
    </source>
</evidence>
<reference evidence="9 10" key="1">
    <citation type="submission" date="2016-10" db="EMBL/GenBank/DDBJ databases">
        <title>Paenibacillus species isolates.</title>
        <authorList>
            <person name="Beno S.M."/>
        </authorList>
    </citation>
    <scope>NUCLEOTIDE SEQUENCE [LARGE SCALE GENOMIC DNA]</scope>
    <source>
        <strain evidence="9 10">FSL H7-0744</strain>
    </source>
</reference>
<dbReference type="InterPro" id="IPR036890">
    <property type="entry name" value="HATPase_C_sf"/>
</dbReference>
<dbReference type="Gene3D" id="3.30.565.10">
    <property type="entry name" value="Histidine kinase-like ATPase, C-terminal domain"/>
    <property type="match status" value="1"/>
</dbReference>